<gene>
    <name evidence="2" type="ORF">OE88DRAFT_1652055</name>
</gene>
<organism evidence="2 3">
    <name type="scientific">Heliocybe sulcata</name>
    <dbReference type="NCBI Taxonomy" id="5364"/>
    <lineage>
        <taxon>Eukaryota</taxon>
        <taxon>Fungi</taxon>
        <taxon>Dikarya</taxon>
        <taxon>Basidiomycota</taxon>
        <taxon>Agaricomycotina</taxon>
        <taxon>Agaricomycetes</taxon>
        <taxon>Gloeophyllales</taxon>
        <taxon>Gloeophyllaceae</taxon>
        <taxon>Heliocybe</taxon>
    </lineage>
</organism>
<accession>A0A5C3NFE9</accession>
<evidence type="ECO:0000256" key="1">
    <source>
        <dbReference type="SAM" id="MobiDB-lite"/>
    </source>
</evidence>
<dbReference type="OrthoDB" id="551302at2759"/>
<dbReference type="EMBL" id="ML213504">
    <property type="protein sequence ID" value="TFK55647.1"/>
    <property type="molecule type" value="Genomic_DNA"/>
</dbReference>
<proteinExistence type="predicted"/>
<evidence type="ECO:0000313" key="2">
    <source>
        <dbReference type="EMBL" id="TFK55647.1"/>
    </source>
</evidence>
<protein>
    <submittedName>
        <fullName evidence="2">Uncharacterized protein</fullName>
    </submittedName>
</protein>
<sequence length="64" mass="6934">MSASEVMDEHEHPPPLSRAGSTPKPKGILKNAPHPPASPQQGPRLFARIHECWSVLISRQAAMG</sequence>
<dbReference type="STRING" id="5364.A0A5C3NFE9"/>
<name>A0A5C3NFE9_9AGAM</name>
<evidence type="ECO:0000313" key="3">
    <source>
        <dbReference type="Proteomes" id="UP000305948"/>
    </source>
</evidence>
<dbReference type="Proteomes" id="UP000305948">
    <property type="component" value="Unassembled WGS sequence"/>
</dbReference>
<reference evidence="2 3" key="1">
    <citation type="journal article" date="2019" name="Nat. Ecol. Evol.">
        <title>Megaphylogeny resolves global patterns of mushroom evolution.</title>
        <authorList>
            <person name="Varga T."/>
            <person name="Krizsan K."/>
            <person name="Foldi C."/>
            <person name="Dima B."/>
            <person name="Sanchez-Garcia M."/>
            <person name="Sanchez-Ramirez S."/>
            <person name="Szollosi G.J."/>
            <person name="Szarkandi J.G."/>
            <person name="Papp V."/>
            <person name="Albert L."/>
            <person name="Andreopoulos W."/>
            <person name="Angelini C."/>
            <person name="Antonin V."/>
            <person name="Barry K.W."/>
            <person name="Bougher N.L."/>
            <person name="Buchanan P."/>
            <person name="Buyck B."/>
            <person name="Bense V."/>
            <person name="Catcheside P."/>
            <person name="Chovatia M."/>
            <person name="Cooper J."/>
            <person name="Damon W."/>
            <person name="Desjardin D."/>
            <person name="Finy P."/>
            <person name="Geml J."/>
            <person name="Haridas S."/>
            <person name="Hughes K."/>
            <person name="Justo A."/>
            <person name="Karasinski D."/>
            <person name="Kautmanova I."/>
            <person name="Kiss B."/>
            <person name="Kocsube S."/>
            <person name="Kotiranta H."/>
            <person name="LaButti K.M."/>
            <person name="Lechner B.E."/>
            <person name="Liimatainen K."/>
            <person name="Lipzen A."/>
            <person name="Lukacs Z."/>
            <person name="Mihaltcheva S."/>
            <person name="Morgado L.N."/>
            <person name="Niskanen T."/>
            <person name="Noordeloos M.E."/>
            <person name="Ohm R.A."/>
            <person name="Ortiz-Santana B."/>
            <person name="Ovrebo C."/>
            <person name="Racz N."/>
            <person name="Riley R."/>
            <person name="Savchenko A."/>
            <person name="Shiryaev A."/>
            <person name="Soop K."/>
            <person name="Spirin V."/>
            <person name="Szebenyi C."/>
            <person name="Tomsovsky M."/>
            <person name="Tulloss R.E."/>
            <person name="Uehling J."/>
            <person name="Grigoriev I.V."/>
            <person name="Vagvolgyi C."/>
            <person name="Papp T."/>
            <person name="Martin F.M."/>
            <person name="Miettinen O."/>
            <person name="Hibbett D.S."/>
            <person name="Nagy L.G."/>
        </authorList>
    </citation>
    <scope>NUCLEOTIDE SEQUENCE [LARGE SCALE GENOMIC DNA]</scope>
    <source>
        <strain evidence="2 3">OMC1185</strain>
    </source>
</reference>
<feature type="region of interest" description="Disordered" evidence="1">
    <location>
        <begin position="1"/>
        <end position="43"/>
    </location>
</feature>
<dbReference type="AlphaFoldDB" id="A0A5C3NFE9"/>
<keyword evidence="3" id="KW-1185">Reference proteome</keyword>